<dbReference type="Gene3D" id="1.20.1280.290">
    <property type="match status" value="1"/>
</dbReference>
<dbReference type="Pfam" id="PF04193">
    <property type="entry name" value="PQ-loop"/>
    <property type="match status" value="1"/>
</dbReference>
<dbReference type="STRING" id="342108.amb1313"/>
<evidence type="ECO:0000256" key="4">
    <source>
        <dbReference type="ARBA" id="ARBA00023136"/>
    </source>
</evidence>
<dbReference type="NCBIfam" id="NF037968">
    <property type="entry name" value="SemiSWEET_2"/>
    <property type="match status" value="1"/>
</dbReference>
<evidence type="ECO:0000256" key="2">
    <source>
        <dbReference type="ARBA" id="ARBA00022692"/>
    </source>
</evidence>
<organism evidence="5 6">
    <name type="scientific">Paramagnetospirillum magneticum (strain ATCC 700264 / AMB-1)</name>
    <name type="common">Magnetospirillum magneticum</name>
    <dbReference type="NCBI Taxonomy" id="342108"/>
    <lineage>
        <taxon>Bacteria</taxon>
        <taxon>Pseudomonadati</taxon>
        <taxon>Pseudomonadota</taxon>
        <taxon>Alphaproteobacteria</taxon>
        <taxon>Rhodospirillales</taxon>
        <taxon>Magnetospirillaceae</taxon>
        <taxon>Paramagnetospirillum</taxon>
    </lineage>
</organism>
<keyword evidence="4" id="KW-0472">Membrane</keyword>
<dbReference type="OrthoDB" id="9814012at2"/>
<dbReference type="HOGENOM" id="CLU_135915_1_1_5"/>
<proteinExistence type="predicted"/>
<evidence type="ECO:0000313" key="6">
    <source>
        <dbReference type="Proteomes" id="UP000007058"/>
    </source>
</evidence>
<dbReference type="EMBL" id="AP007255">
    <property type="protein sequence ID" value="BAE50117.1"/>
    <property type="molecule type" value="Genomic_DNA"/>
</dbReference>
<sequence>MDWLSPIDLLGAAAGVLTTISFVPQVVKTLRTRQTRDISLAMWVCFITGVSLWTVYGLLLGAWPIVASNLPTLGLAGTILVIKLRNMGKETGGD</sequence>
<comment type="subcellular location">
    <subcellularLocation>
        <location evidence="1">Membrane</location>
        <topology evidence="1">Multi-pass membrane protein</topology>
    </subcellularLocation>
</comment>
<keyword evidence="6" id="KW-1185">Reference proteome</keyword>
<protein>
    <submittedName>
        <fullName evidence="5">Uncharacterized conserved protein</fullName>
    </submittedName>
</protein>
<dbReference type="InterPro" id="IPR047662">
    <property type="entry name" value="SemiSWEET"/>
</dbReference>
<reference evidence="5 6" key="1">
    <citation type="journal article" date="2005" name="DNA Res.">
        <title>Complete genome sequence of the facultative anaerobic magnetotactic bacterium Magnetospirillum sp. strain AMB-1.</title>
        <authorList>
            <person name="Matsunaga T."/>
            <person name="Okamura Y."/>
            <person name="Fukuda Y."/>
            <person name="Wahyudi A.T."/>
            <person name="Murase Y."/>
            <person name="Takeyama H."/>
        </authorList>
    </citation>
    <scope>NUCLEOTIDE SEQUENCE [LARGE SCALE GENOMIC DNA]</scope>
    <source>
        <strain evidence="6">ATCC 700264 / AMB-1</strain>
    </source>
</reference>
<dbReference type="Proteomes" id="UP000007058">
    <property type="component" value="Chromosome"/>
</dbReference>
<keyword evidence="2" id="KW-0812">Transmembrane</keyword>
<dbReference type="KEGG" id="mag:amb1313"/>
<dbReference type="InterPro" id="IPR006603">
    <property type="entry name" value="PQ-loop_rpt"/>
</dbReference>
<accession>Q2W7Q8</accession>
<name>Q2W7Q8_PARM1</name>
<keyword evidence="3" id="KW-1133">Transmembrane helix</keyword>
<dbReference type="AlphaFoldDB" id="Q2W7Q8"/>
<evidence type="ECO:0000256" key="1">
    <source>
        <dbReference type="ARBA" id="ARBA00004141"/>
    </source>
</evidence>
<evidence type="ECO:0000256" key="3">
    <source>
        <dbReference type="ARBA" id="ARBA00022989"/>
    </source>
</evidence>
<dbReference type="GO" id="GO:0051119">
    <property type="term" value="F:sugar transmembrane transporter activity"/>
    <property type="evidence" value="ECO:0007669"/>
    <property type="project" value="InterPro"/>
</dbReference>
<dbReference type="RefSeq" id="WP_011383723.1">
    <property type="nucleotide sequence ID" value="NC_007626.1"/>
</dbReference>
<dbReference type="GO" id="GO:0016020">
    <property type="term" value="C:membrane"/>
    <property type="evidence" value="ECO:0007669"/>
    <property type="project" value="UniProtKB-SubCell"/>
</dbReference>
<evidence type="ECO:0000313" key="5">
    <source>
        <dbReference type="EMBL" id="BAE50117.1"/>
    </source>
</evidence>
<gene>
    <name evidence="5" type="ordered locus">amb1313</name>
</gene>